<proteinExistence type="predicted"/>
<gene>
    <name evidence="2" type="ORF">SI8410_14019005</name>
</gene>
<dbReference type="Proteomes" id="UP000663760">
    <property type="component" value="Chromosome 14"/>
</dbReference>
<reference evidence="2" key="1">
    <citation type="submission" date="2020-02" db="EMBL/GenBank/DDBJ databases">
        <authorList>
            <person name="Scholz U."/>
            <person name="Mascher M."/>
            <person name="Fiebig A."/>
        </authorList>
    </citation>
    <scope>NUCLEOTIDE SEQUENCE</scope>
</reference>
<name>A0A7I8LE86_SPIIN</name>
<evidence type="ECO:0000313" key="2">
    <source>
        <dbReference type="EMBL" id="CAA7408327.1"/>
    </source>
</evidence>
<organism evidence="2 3">
    <name type="scientific">Spirodela intermedia</name>
    <name type="common">Intermediate duckweed</name>
    <dbReference type="NCBI Taxonomy" id="51605"/>
    <lineage>
        <taxon>Eukaryota</taxon>
        <taxon>Viridiplantae</taxon>
        <taxon>Streptophyta</taxon>
        <taxon>Embryophyta</taxon>
        <taxon>Tracheophyta</taxon>
        <taxon>Spermatophyta</taxon>
        <taxon>Magnoliopsida</taxon>
        <taxon>Liliopsida</taxon>
        <taxon>Araceae</taxon>
        <taxon>Lemnoideae</taxon>
        <taxon>Spirodela</taxon>
    </lineage>
</organism>
<feature type="region of interest" description="Disordered" evidence="1">
    <location>
        <begin position="68"/>
        <end position="92"/>
    </location>
</feature>
<dbReference type="EMBL" id="LR746277">
    <property type="protein sequence ID" value="CAA7408327.1"/>
    <property type="molecule type" value="Genomic_DNA"/>
</dbReference>
<feature type="compositionally biased region" description="Acidic residues" evidence="1">
    <location>
        <begin position="206"/>
        <end position="216"/>
    </location>
</feature>
<feature type="compositionally biased region" description="Low complexity" evidence="1">
    <location>
        <begin position="227"/>
        <end position="241"/>
    </location>
</feature>
<accession>A0A7I8LE86</accession>
<dbReference type="AlphaFoldDB" id="A0A7I8LE86"/>
<protein>
    <submittedName>
        <fullName evidence="2">Uncharacterized protein</fullName>
    </submittedName>
</protein>
<feature type="region of interest" description="Disordered" evidence="1">
    <location>
        <begin position="205"/>
        <end position="257"/>
    </location>
</feature>
<dbReference type="PANTHER" id="PTHR36388">
    <property type="entry name" value="OS02G0469000 PROTEIN"/>
    <property type="match status" value="1"/>
</dbReference>
<evidence type="ECO:0000256" key="1">
    <source>
        <dbReference type="SAM" id="MobiDB-lite"/>
    </source>
</evidence>
<dbReference type="OrthoDB" id="1894296at2759"/>
<dbReference type="PANTHER" id="PTHR36388:SF1">
    <property type="entry name" value="OS02G0469000 PROTEIN"/>
    <property type="match status" value="1"/>
</dbReference>
<keyword evidence="3" id="KW-1185">Reference proteome</keyword>
<sequence>MVVAAGGGADGKDEDELSPEDAAAWADSCLAKDDRAGAEDDELKNLSDDRWAVLTEAFITALASLSGAAPTVPDDQNQSVDKSSDVDYQGSTGIDASGGELISSIAAAAPDYAGTLSDHPFPGGLGGAVASSSNTAAGIEEIGGESGARLSVEAVVIGSEFPEQPVDYGDDDGDEFSVSLGGEEGAEVDLAKDIFKVWDLRIPGEAAEEEEEEDELSSMLKNALEQSSADVSPAAADPGGDQHLPDTDNMEQESLQEADAAVVDDLNLGELISAIGDLSLRRPATGGE</sequence>
<feature type="region of interest" description="Disordered" evidence="1">
    <location>
        <begin position="1"/>
        <end position="24"/>
    </location>
</feature>
<evidence type="ECO:0000313" key="3">
    <source>
        <dbReference type="Proteomes" id="UP000663760"/>
    </source>
</evidence>